<dbReference type="PANTHER" id="PTHR45712">
    <property type="entry name" value="AGAP008170-PA"/>
    <property type="match status" value="1"/>
</dbReference>
<name>A0A8J5CT09_CHIOP</name>
<dbReference type="SMART" id="SM00369">
    <property type="entry name" value="LRR_TYP"/>
    <property type="match status" value="4"/>
</dbReference>
<feature type="signal peptide" evidence="3">
    <location>
        <begin position="1"/>
        <end position="21"/>
    </location>
</feature>
<dbReference type="AlphaFoldDB" id="A0A8J5CT09"/>
<reference evidence="4" key="1">
    <citation type="submission" date="2020-07" db="EMBL/GenBank/DDBJ databases">
        <title>The High-quality genome of the commercially important snow crab, Chionoecetes opilio.</title>
        <authorList>
            <person name="Jeong J.-H."/>
            <person name="Ryu S."/>
        </authorList>
    </citation>
    <scope>NUCLEOTIDE SEQUENCE</scope>
    <source>
        <strain evidence="4">MADBK_172401_WGS</strain>
        <tissue evidence="4">Digestive gland</tissue>
    </source>
</reference>
<dbReference type="SUPFAM" id="SSF52058">
    <property type="entry name" value="L domain-like"/>
    <property type="match status" value="1"/>
</dbReference>
<evidence type="ECO:0000313" key="5">
    <source>
        <dbReference type="Proteomes" id="UP000770661"/>
    </source>
</evidence>
<dbReference type="PANTHER" id="PTHR45712:SF1">
    <property type="entry name" value="NEPHROCAN"/>
    <property type="match status" value="1"/>
</dbReference>
<accession>A0A8J5CT09</accession>
<dbReference type="InterPro" id="IPR003591">
    <property type="entry name" value="Leu-rich_rpt_typical-subtyp"/>
</dbReference>
<dbReference type="InterPro" id="IPR032675">
    <property type="entry name" value="LRR_dom_sf"/>
</dbReference>
<dbReference type="InterPro" id="IPR001611">
    <property type="entry name" value="Leu-rich_rpt"/>
</dbReference>
<dbReference type="Proteomes" id="UP000770661">
    <property type="component" value="Unassembled WGS sequence"/>
</dbReference>
<organism evidence="4 5">
    <name type="scientific">Chionoecetes opilio</name>
    <name type="common">Atlantic snow crab</name>
    <name type="synonym">Cancer opilio</name>
    <dbReference type="NCBI Taxonomy" id="41210"/>
    <lineage>
        <taxon>Eukaryota</taxon>
        <taxon>Metazoa</taxon>
        <taxon>Ecdysozoa</taxon>
        <taxon>Arthropoda</taxon>
        <taxon>Crustacea</taxon>
        <taxon>Multicrustacea</taxon>
        <taxon>Malacostraca</taxon>
        <taxon>Eumalacostraca</taxon>
        <taxon>Eucarida</taxon>
        <taxon>Decapoda</taxon>
        <taxon>Pleocyemata</taxon>
        <taxon>Brachyura</taxon>
        <taxon>Eubrachyura</taxon>
        <taxon>Majoidea</taxon>
        <taxon>Majidae</taxon>
        <taxon>Chionoecetes</taxon>
    </lineage>
</organism>
<keyword evidence="4" id="KW-0675">Receptor</keyword>
<dbReference type="GO" id="GO:0005615">
    <property type="term" value="C:extracellular space"/>
    <property type="evidence" value="ECO:0007669"/>
    <property type="project" value="TreeGrafter"/>
</dbReference>
<dbReference type="InterPro" id="IPR050333">
    <property type="entry name" value="SLRP"/>
</dbReference>
<evidence type="ECO:0000256" key="3">
    <source>
        <dbReference type="SAM" id="SignalP"/>
    </source>
</evidence>
<dbReference type="Pfam" id="PF13855">
    <property type="entry name" value="LRR_8"/>
    <property type="match status" value="2"/>
</dbReference>
<comment type="caution">
    <text evidence="4">The sequence shown here is derived from an EMBL/GenBank/DDBJ whole genome shotgun (WGS) entry which is preliminary data.</text>
</comment>
<feature type="chain" id="PRO_5035171435" evidence="3">
    <location>
        <begin position="22"/>
        <end position="314"/>
    </location>
</feature>
<dbReference type="OrthoDB" id="676979at2759"/>
<proteinExistence type="predicted"/>
<keyword evidence="1" id="KW-0433">Leucine-rich repeat</keyword>
<dbReference type="PROSITE" id="PS51450">
    <property type="entry name" value="LRR"/>
    <property type="match status" value="1"/>
</dbReference>
<evidence type="ECO:0000313" key="4">
    <source>
        <dbReference type="EMBL" id="KAG0719581.1"/>
    </source>
</evidence>
<evidence type="ECO:0000256" key="2">
    <source>
        <dbReference type="ARBA" id="ARBA00022737"/>
    </source>
</evidence>
<gene>
    <name evidence="4" type="primary">LGR4_1</name>
    <name evidence="4" type="ORF">GWK47_050155</name>
</gene>
<sequence length="314" mass="35344">MLSTLLVTLTLAVIWKGKAAAECPCMYLEADPLFPGTTGYRWDCEYVVHGLTEVPSACWAEHPHATQVFLDYNNIEAVPRAGFVGLDDLRTLSLKHNAITAIDEEALTGLSSLEFLDLSANKLKSPPSQVWQLTGLTHLYLGDNSFTDAETFTISNLVNLEVLDLHLNHLREIPHDSLQPLTKLRKVHLYWNMLVNLPNLTENVMMEELLVNGNALLKFPKYMFGNLTSPLTYHFVDNPAYDVWATMLLPLPDRSHIVMGFDVSVWAEDEQQAQELIQKDWLVQDGLSQTLDLASLVKICGRTSKQQQTRLPPC</sequence>
<keyword evidence="3" id="KW-0732">Signal</keyword>
<keyword evidence="2" id="KW-0677">Repeat</keyword>
<dbReference type="EMBL" id="JACEEZ010014288">
    <property type="protein sequence ID" value="KAG0719581.1"/>
    <property type="molecule type" value="Genomic_DNA"/>
</dbReference>
<evidence type="ECO:0000256" key="1">
    <source>
        <dbReference type="ARBA" id="ARBA00022614"/>
    </source>
</evidence>
<protein>
    <submittedName>
        <fullName evidence="4">Leucine-rich repeat-containing G-protein coupled receptor 4</fullName>
    </submittedName>
</protein>
<keyword evidence="5" id="KW-1185">Reference proteome</keyword>
<dbReference type="Gene3D" id="3.80.10.10">
    <property type="entry name" value="Ribonuclease Inhibitor"/>
    <property type="match status" value="1"/>
</dbReference>